<evidence type="ECO:0000256" key="1">
    <source>
        <dbReference type="ARBA" id="ARBA00023015"/>
    </source>
</evidence>
<evidence type="ECO:0000256" key="4">
    <source>
        <dbReference type="PROSITE-ProRule" id="PRU00335"/>
    </source>
</evidence>
<dbReference type="Gene3D" id="1.10.357.10">
    <property type="entry name" value="Tetracycline Repressor, domain 2"/>
    <property type="match status" value="1"/>
</dbReference>
<dbReference type="PROSITE" id="PS50977">
    <property type="entry name" value="HTH_TETR_2"/>
    <property type="match status" value="1"/>
</dbReference>
<dbReference type="Proteomes" id="UP000297608">
    <property type="component" value="Unassembled WGS sequence"/>
</dbReference>
<reference evidence="7 8" key="1">
    <citation type="submission" date="2019-03" db="EMBL/GenBank/DDBJ databases">
        <title>Genomics of glacier-inhabiting Cryobacterium strains.</title>
        <authorList>
            <person name="Liu Q."/>
            <person name="Xin Y.-H."/>
        </authorList>
    </citation>
    <scope>NUCLEOTIDE SEQUENCE [LARGE SCALE GENOMIC DNA]</scope>
    <source>
        <strain evidence="7 8">MDB2-B</strain>
    </source>
</reference>
<keyword evidence="3" id="KW-0804">Transcription</keyword>
<dbReference type="PANTHER" id="PTHR30055:SF234">
    <property type="entry name" value="HTH-TYPE TRANSCRIPTIONAL REGULATOR BETI"/>
    <property type="match status" value="1"/>
</dbReference>
<keyword evidence="2 4" id="KW-0238">DNA-binding</keyword>
<proteinExistence type="predicted"/>
<dbReference type="InterPro" id="IPR001647">
    <property type="entry name" value="HTH_TetR"/>
</dbReference>
<feature type="domain" description="HTH tetR-type" evidence="6">
    <location>
        <begin position="14"/>
        <end position="73"/>
    </location>
</feature>
<dbReference type="RefSeq" id="WP_134535865.1">
    <property type="nucleotide sequence ID" value="NZ_SOFG01000023.1"/>
</dbReference>
<keyword evidence="1" id="KW-0805">Transcription regulation</keyword>
<evidence type="ECO:0000313" key="8">
    <source>
        <dbReference type="Proteomes" id="UP000297608"/>
    </source>
</evidence>
<evidence type="ECO:0000256" key="3">
    <source>
        <dbReference type="ARBA" id="ARBA00023163"/>
    </source>
</evidence>
<organism evidence="7 8">
    <name type="scientific">Cryobacterium algoricola</name>
    <dbReference type="NCBI Taxonomy" id="1259183"/>
    <lineage>
        <taxon>Bacteria</taxon>
        <taxon>Bacillati</taxon>
        <taxon>Actinomycetota</taxon>
        <taxon>Actinomycetes</taxon>
        <taxon>Micrococcales</taxon>
        <taxon>Microbacteriaceae</taxon>
        <taxon>Cryobacterium</taxon>
    </lineage>
</organism>
<dbReference type="PANTHER" id="PTHR30055">
    <property type="entry name" value="HTH-TYPE TRANSCRIPTIONAL REGULATOR RUTR"/>
    <property type="match status" value="1"/>
</dbReference>
<gene>
    <name evidence="7" type="ORF">E3O44_16515</name>
</gene>
<feature type="DNA-binding region" description="H-T-H motif" evidence="4">
    <location>
        <begin position="36"/>
        <end position="55"/>
    </location>
</feature>
<feature type="region of interest" description="Disordered" evidence="5">
    <location>
        <begin position="191"/>
        <end position="221"/>
    </location>
</feature>
<dbReference type="PRINTS" id="PR00455">
    <property type="entry name" value="HTHTETR"/>
</dbReference>
<dbReference type="SUPFAM" id="SSF46689">
    <property type="entry name" value="Homeodomain-like"/>
    <property type="match status" value="1"/>
</dbReference>
<dbReference type="EMBL" id="SOFG01000023">
    <property type="protein sequence ID" value="TFB84085.1"/>
    <property type="molecule type" value="Genomic_DNA"/>
</dbReference>
<keyword evidence="8" id="KW-1185">Reference proteome</keyword>
<evidence type="ECO:0000259" key="6">
    <source>
        <dbReference type="PROSITE" id="PS50977"/>
    </source>
</evidence>
<evidence type="ECO:0000256" key="5">
    <source>
        <dbReference type="SAM" id="MobiDB-lite"/>
    </source>
</evidence>
<dbReference type="InterPro" id="IPR050109">
    <property type="entry name" value="HTH-type_TetR-like_transc_reg"/>
</dbReference>
<sequence>MTAKPPRAKPLPVEDRRAMLIDATLPLLLEHGNAVTTRQIADRAGIAEGTIFRAFDSKDDLIDAVVARQVDPEPFRRRLRGIDTALPLEERITAIVALMRNRFTTVFSLMSVIGHRGPHPSDDSRREFAEIIARILSPDLDRLTVSAERAAQVIRMLTLAASVPHVRNGPEFDDAEIAALILHGIDGIPAPGPMAPGSSPVDTSLPASAPATDSTLIPALP</sequence>
<feature type="compositionally biased region" description="Polar residues" evidence="5">
    <location>
        <begin position="201"/>
        <end position="215"/>
    </location>
</feature>
<accession>A0ABY2IB21</accession>
<name>A0ABY2IB21_9MICO</name>
<evidence type="ECO:0000256" key="2">
    <source>
        <dbReference type="ARBA" id="ARBA00023125"/>
    </source>
</evidence>
<comment type="caution">
    <text evidence="7">The sequence shown here is derived from an EMBL/GenBank/DDBJ whole genome shotgun (WGS) entry which is preliminary data.</text>
</comment>
<dbReference type="Pfam" id="PF00440">
    <property type="entry name" value="TetR_N"/>
    <property type="match status" value="1"/>
</dbReference>
<dbReference type="InterPro" id="IPR009057">
    <property type="entry name" value="Homeodomain-like_sf"/>
</dbReference>
<protein>
    <submittedName>
        <fullName evidence="7">TetR/AcrR family transcriptional regulator</fullName>
    </submittedName>
</protein>
<evidence type="ECO:0000313" key="7">
    <source>
        <dbReference type="EMBL" id="TFB84085.1"/>
    </source>
</evidence>